<organism evidence="2 3">
    <name type="scientific">Ceratitis capitata</name>
    <name type="common">Mediterranean fruit fly</name>
    <name type="synonym">Tephritis capitata</name>
    <dbReference type="NCBI Taxonomy" id="7213"/>
    <lineage>
        <taxon>Eukaryota</taxon>
        <taxon>Metazoa</taxon>
        <taxon>Ecdysozoa</taxon>
        <taxon>Arthropoda</taxon>
        <taxon>Hexapoda</taxon>
        <taxon>Insecta</taxon>
        <taxon>Pterygota</taxon>
        <taxon>Neoptera</taxon>
        <taxon>Endopterygota</taxon>
        <taxon>Diptera</taxon>
        <taxon>Brachycera</taxon>
        <taxon>Muscomorpha</taxon>
        <taxon>Tephritoidea</taxon>
        <taxon>Tephritidae</taxon>
        <taxon>Ceratitis</taxon>
        <taxon>Ceratitis</taxon>
    </lineage>
</organism>
<feature type="compositionally biased region" description="Basic residues" evidence="1">
    <location>
        <begin position="655"/>
        <end position="669"/>
    </location>
</feature>
<dbReference type="AlphaFoldDB" id="A0A811V8S7"/>
<comment type="caution">
    <text evidence="2">The sequence shown here is derived from an EMBL/GenBank/DDBJ whole genome shotgun (WGS) entry which is preliminary data.</text>
</comment>
<gene>
    <name evidence="2" type="ORF">CCAP1982_LOCUS14524</name>
</gene>
<feature type="compositionally biased region" description="Basic residues" evidence="1">
    <location>
        <begin position="629"/>
        <end position="645"/>
    </location>
</feature>
<feature type="compositionally biased region" description="Acidic residues" evidence="1">
    <location>
        <begin position="575"/>
        <end position="584"/>
    </location>
</feature>
<evidence type="ECO:0000313" key="2">
    <source>
        <dbReference type="EMBL" id="CAD7006196.1"/>
    </source>
</evidence>
<sequence length="1010" mass="114158">MNQDNKLGGNDCGICCAPTCPPRERPPIPSIGKPFEAPCTSTCLCGPKMCSIFGGHDYNAPGPDPKACSPRKLKNTSNVNSLGAPVGVLTATIAMKSNTPDVHPHRYATSLIAFMKVYTTPEHEWTEETLDGLLKEGQVLLAKPADPQYTVDSPLHIYSPLEAKVKRWHKVDDVSFQLELGEKYYVAPPAITEEGPPPDMTMDTFRAAMKKFFTKHRFCLIKVAGTYKMVWRSRGVYFVLDLYGRKPEDLETDKEHGKVMLICLKALDNVVYLINNLSGIQPTDPFNMRELKVVKMTGTDGKTMSRDFGKREHQYQVISDEYAVLKGETHLLRNSSDPIRTRSALPVGVAALLAAKIDHPATWNERMVEKIICYGVNVCVCCWEQCLQAKEPIDIERFPNRLKIAQFKARYTLIPRKFTGIWKCVPNFKQTELEAALITSFEASDNNLLVQIDQNIYAIFKKNNFFYLFDPYRHRIDGLPIPSGEENAVVKRYSTLRMFRSLETLLKVFTQMLLETNSTTQFAIHTLKINNIELSVKETGPAQDEPILNEDFEVKSLNETLCFEEDETKCKLDLGGEDEDEEDVTSGIVQMEMPERSETEESEEELEEEEGGLEDLGEYESSSSGDGHRHGKGRRKRSKGRKRGGRKDGGGGGGKGKKKSGKGKGKKDKAKGDKTDKLKKGKKKKGDKSEKSKKDKDKKDRENKGKKKKGKKGKDESDAEKDKKKSDKDQDKSKEKSDKEKSDKEKAEKDRLDKEKAEKDKADKEKSDMDKDKDKEKADKDKDKDKDKDIDKDKDKDKDKGKDRESDILRGDSTKRGDEDRGKHGEGSQTGDRETGDRRGSRDGRDGRHRPGAADDRSSFGRTGSSCGDERRDRDIYPLLTCKPNDYPGYSSVAYDMAVVGSESGTYESICKLLRAGFKCADRILTMTPWGNYVAFRGRACRQRIYFLFDGCTCNVNRFRHLDLNCGTAGLLDFEHIRDLVCYILDSRRIRSNLKKSRKKLVDEICRQYC</sequence>
<name>A0A811V8S7_CERCA</name>
<protein>
    <submittedName>
        <fullName evidence="2">(Mediterranean fruit fly) hypothetical protein</fullName>
    </submittedName>
</protein>
<evidence type="ECO:0000256" key="1">
    <source>
        <dbReference type="SAM" id="MobiDB-lite"/>
    </source>
</evidence>
<dbReference type="Proteomes" id="UP000606786">
    <property type="component" value="Unassembled WGS sequence"/>
</dbReference>
<accession>A0A811V8S7</accession>
<evidence type="ECO:0000313" key="3">
    <source>
        <dbReference type="Proteomes" id="UP000606786"/>
    </source>
</evidence>
<feature type="region of interest" description="Disordered" evidence="1">
    <location>
        <begin position="572"/>
        <end position="869"/>
    </location>
</feature>
<reference evidence="2" key="1">
    <citation type="submission" date="2020-11" db="EMBL/GenBank/DDBJ databases">
        <authorList>
            <person name="Whitehead M."/>
        </authorList>
    </citation>
    <scope>NUCLEOTIDE SEQUENCE</scope>
    <source>
        <strain evidence="2">EGII</strain>
    </source>
</reference>
<feature type="compositionally biased region" description="Basic and acidic residues" evidence="1">
    <location>
        <begin position="713"/>
        <end position="846"/>
    </location>
</feature>
<feature type="compositionally biased region" description="Basic and acidic residues" evidence="1">
    <location>
        <begin position="687"/>
        <end position="703"/>
    </location>
</feature>
<proteinExistence type="predicted"/>
<dbReference type="PANTHER" id="PTHR40552">
    <property type="entry name" value="AT05186P-RELATED"/>
    <property type="match status" value="1"/>
</dbReference>
<feature type="compositionally biased region" description="Acidic residues" evidence="1">
    <location>
        <begin position="600"/>
        <end position="618"/>
    </location>
</feature>
<keyword evidence="3" id="KW-1185">Reference proteome</keyword>
<dbReference type="EMBL" id="CAJHJT010000034">
    <property type="protein sequence ID" value="CAD7006196.1"/>
    <property type="molecule type" value="Genomic_DNA"/>
</dbReference>
<dbReference type="OrthoDB" id="8062037at2759"/>
<dbReference type="Gene3D" id="3.90.70.120">
    <property type="match status" value="2"/>
</dbReference>
<dbReference type="PANTHER" id="PTHR40552:SF6">
    <property type="entry name" value="FI09606P-RELATED"/>
    <property type="match status" value="1"/>
</dbReference>